<reference evidence="1 2" key="1">
    <citation type="submission" date="2018-08" db="EMBL/GenBank/DDBJ databases">
        <title>Comparative analysis of Burkholderia isolates from Puerto Rico.</title>
        <authorList>
            <person name="Hall C."/>
            <person name="Sahl J."/>
            <person name="Wagner D."/>
        </authorList>
    </citation>
    <scope>NUCLEOTIDE SEQUENCE [LARGE SCALE GENOMIC DNA]</scope>
    <source>
        <strain evidence="1 2">Bp8966</strain>
    </source>
</reference>
<dbReference type="EMBL" id="QTPM01000078">
    <property type="protein sequence ID" value="RQY80471.1"/>
    <property type="molecule type" value="Genomic_DNA"/>
</dbReference>
<evidence type="ECO:0000313" key="2">
    <source>
        <dbReference type="Proteomes" id="UP000281098"/>
    </source>
</evidence>
<organism evidence="1 2">
    <name type="scientific">Burkholderia stagnalis</name>
    <dbReference type="NCBI Taxonomy" id="1503054"/>
    <lineage>
        <taxon>Bacteria</taxon>
        <taxon>Pseudomonadati</taxon>
        <taxon>Pseudomonadota</taxon>
        <taxon>Betaproteobacteria</taxon>
        <taxon>Burkholderiales</taxon>
        <taxon>Burkholderiaceae</taxon>
        <taxon>Burkholderia</taxon>
        <taxon>Burkholderia cepacia complex</taxon>
    </lineage>
</organism>
<protein>
    <recommendedName>
        <fullName evidence="3">Type VI secretion protein</fullName>
    </recommendedName>
</protein>
<dbReference type="Proteomes" id="UP000281098">
    <property type="component" value="Unassembled WGS sequence"/>
</dbReference>
<sequence>MGDLAVATGDIVMFEPTFGNRTLIAPAQAQLRVTPVCVRVGGKPAYRISDLAPIMVPGVSYVSGAFSIPGMGMIQLVMAAPDQTAKKVFIGGVPMLIKGNTCLAMFIPTAPATNPLWGIPDPTVGVPTPGKGRFIVTQFKVQAA</sequence>
<dbReference type="RefSeq" id="WP_124491887.1">
    <property type="nucleotide sequence ID" value="NZ_QTOI01000077.1"/>
</dbReference>
<name>A0ABX9YES4_9BURK</name>
<evidence type="ECO:0008006" key="3">
    <source>
        <dbReference type="Google" id="ProtNLM"/>
    </source>
</evidence>
<gene>
    <name evidence="1" type="ORF">DF017_34080</name>
</gene>
<comment type="caution">
    <text evidence="1">The sequence shown here is derived from an EMBL/GenBank/DDBJ whole genome shotgun (WGS) entry which is preliminary data.</text>
</comment>
<keyword evidence="2" id="KW-1185">Reference proteome</keyword>
<dbReference type="Pfam" id="PF19267">
    <property type="entry name" value="CIS_spike_tip"/>
    <property type="match status" value="1"/>
</dbReference>
<proteinExistence type="predicted"/>
<dbReference type="InterPro" id="IPR045362">
    <property type="entry name" value="CIS_spike_tip"/>
</dbReference>
<accession>A0ABX9YES4</accession>
<evidence type="ECO:0000313" key="1">
    <source>
        <dbReference type="EMBL" id="RQY80471.1"/>
    </source>
</evidence>